<evidence type="ECO:0000313" key="11">
    <source>
        <dbReference type="Proteomes" id="UP000694580"/>
    </source>
</evidence>
<comment type="function">
    <text evidence="9">Component of the mitochondrial large ribosomal subunit (mt-LSU). The mitochondrial ribosome (mitoribosome) is a large ribonucleoprotein complex responsible for the synthesis of proteins inside mitochondria.</text>
</comment>
<evidence type="ECO:0000256" key="6">
    <source>
        <dbReference type="ARBA" id="ARBA00023274"/>
    </source>
</evidence>
<dbReference type="RefSeq" id="XP_028836243.1">
    <property type="nucleotide sequence ID" value="XM_028980410.1"/>
</dbReference>
<proteinExistence type="inferred from homology"/>
<organism evidence="10 11">
    <name type="scientific">Denticeps clupeoides</name>
    <name type="common">denticle herring</name>
    <dbReference type="NCBI Taxonomy" id="299321"/>
    <lineage>
        <taxon>Eukaryota</taxon>
        <taxon>Metazoa</taxon>
        <taxon>Chordata</taxon>
        <taxon>Craniata</taxon>
        <taxon>Vertebrata</taxon>
        <taxon>Euteleostomi</taxon>
        <taxon>Actinopterygii</taxon>
        <taxon>Neopterygii</taxon>
        <taxon>Teleostei</taxon>
        <taxon>Clupei</taxon>
        <taxon>Clupeiformes</taxon>
        <taxon>Denticipitoidei</taxon>
        <taxon>Denticipitidae</taxon>
        <taxon>Denticeps</taxon>
    </lineage>
</organism>
<dbReference type="PANTHER" id="PTHR21026">
    <property type="entry name" value="39S RIBOSOMAL PROTEIN L32, MITOCHONDRIAL"/>
    <property type="match status" value="1"/>
</dbReference>
<dbReference type="SUPFAM" id="SSF57829">
    <property type="entry name" value="Zn-binding ribosomal proteins"/>
    <property type="match status" value="1"/>
</dbReference>
<evidence type="ECO:0000256" key="1">
    <source>
        <dbReference type="ARBA" id="ARBA00004173"/>
    </source>
</evidence>
<evidence type="ECO:0000256" key="3">
    <source>
        <dbReference type="ARBA" id="ARBA00022946"/>
    </source>
</evidence>
<dbReference type="InterPro" id="IPR051991">
    <property type="entry name" value="Mitoribosomal_protein_bL32"/>
</dbReference>
<dbReference type="NCBIfam" id="TIGR01031">
    <property type="entry name" value="rpmF_bact"/>
    <property type="match status" value="1"/>
</dbReference>
<evidence type="ECO:0000313" key="10">
    <source>
        <dbReference type="Ensembl" id="ENSDCDP00010031300.1"/>
    </source>
</evidence>
<dbReference type="Ensembl" id="ENSDCDT00010038705.1">
    <property type="protein sequence ID" value="ENSDCDP00010031300.1"/>
    <property type="gene ID" value="ENSDCDG00010019930.1"/>
</dbReference>
<keyword evidence="3" id="KW-0809">Transit peptide</keyword>
<dbReference type="GeneTree" id="ENSGT00390000014996"/>
<evidence type="ECO:0000256" key="9">
    <source>
        <dbReference type="ARBA" id="ARBA00045766"/>
    </source>
</evidence>
<comment type="similarity">
    <text evidence="2">Belongs to the bacterial ribosomal protein bL32 family.</text>
</comment>
<keyword evidence="5" id="KW-0496">Mitochondrion</keyword>
<reference evidence="10" key="2">
    <citation type="submission" date="2025-08" db="UniProtKB">
        <authorList>
            <consortium name="Ensembl"/>
        </authorList>
    </citation>
    <scope>IDENTIFICATION</scope>
</reference>
<dbReference type="AlphaFoldDB" id="A0AAY4CDN8"/>
<evidence type="ECO:0000256" key="7">
    <source>
        <dbReference type="ARBA" id="ARBA00039935"/>
    </source>
</evidence>
<dbReference type="GO" id="GO:0005762">
    <property type="term" value="C:mitochondrial large ribosomal subunit"/>
    <property type="evidence" value="ECO:0007669"/>
    <property type="project" value="TreeGrafter"/>
</dbReference>
<sequence>MSLLRLISCLRHSVQRLETALAEVTGLDKLGPALAVHGGGVLKEPLDLNEKEDCPTPSFLDSIFWMAAPKKRRTIEINRCRRRDPRKLIDIKTNIEPCPECGNLKQKHVLCGFCYAKIQRETALIRKQIFAMEGKPLNTPAVETVVLYKDEIPREFEKDKRIVERERKRPSWFIQH</sequence>
<reference evidence="10" key="3">
    <citation type="submission" date="2025-09" db="UniProtKB">
        <authorList>
            <consortium name="Ensembl"/>
        </authorList>
    </citation>
    <scope>IDENTIFICATION</scope>
</reference>
<protein>
    <recommendedName>
        <fullName evidence="7">Large ribosomal subunit protein bL32m</fullName>
    </recommendedName>
    <alternativeName>
        <fullName evidence="8">39S ribosomal protein L32, mitochondrial</fullName>
    </alternativeName>
</protein>
<dbReference type="Proteomes" id="UP000694580">
    <property type="component" value="Chromosome 5"/>
</dbReference>
<dbReference type="InterPro" id="IPR002677">
    <property type="entry name" value="Ribosomal_bL32"/>
</dbReference>
<accession>A0AAY4CDN8</accession>
<name>A0AAY4CDN8_9TELE</name>
<evidence type="ECO:0000256" key="8">
    <source>
        <dbReference type="ARBA" id="ARBA00042577"/>
    </source>
</evidence>
<keyword evidence="11" id="KW-1185">Reference proteome</keyword>
<keyword evidence="6" id="KW-0687">Ribonucleoprotein</keyword>
<gene>
    <name evidence="10" type="primary">MRPL32</name>
</gene>
<dbReference type="Pfam" id="PF01783">
    <property type="entry name" value="Ribosomal_L32p"/>
    <property type="match status" value="1"/>
</dbReference>
<comment type="subcellular location">
    <subcellularLocation>
        <location evidence="1">Mitochondrion</location>
    </subcellularLocation>
</comment>
<dbReference type="GeneID" id="114790385"/>
<keyword evidence="4" id="KW-0689">Ribosomal protein</keyword>
<dbReference type="GO" id="GO:0003735">
    <property type="term" value="F:structural constituent of ribosome"/>
    <property type="evidence" value="ECO:0007669"/>
    <property type="project" value="InterPro"/>
</dbReference>
<evidence type="ECO:0000256" key="2">
    <source>
        <dbReference type="ARBA" id="ARBA00008560"/>
    </source>
</evidence>
<evidence type="ECO:0000256" key="5">
    <source>
        <dbReference type="ARBA" id="ARBA00023128"/>
    </source>
</evidence>
<reference evidence="10 11" key="1">
    <citation type="submission" date="2020-06" db="EMBL/GenBank/DDBJ databases">
        <authorList>
            <consortium name="Wellcome Sanger Institute Data Sharing"/>
        </authorList>
    </citation>
    <scope>NUCLEOTIDE SEQUENCE [LARGE SCALE GENOMIC DNA]</scope>
</reference>
<dbReference type="PANTHER" id="PTHR21026:SF2">
    <property type="entry name" value="LARGE RIBOSOMAL SUBUNIT PROTEIN BL32M"/>
    <property type="match status" value="1"/>
</dbReference>
<evidence type="ECO:0000256" key="4">
    <source>
        <dbReference type="ARBA" id="ARBA00022980"/>
    </source>
</evidence>
<dbReference type="GO" id="GO:0006412">
    <property type="term" value="P:translation"/>
    <property type="evidence" value="ECO:0007669"/>
    <property type="project" value="InterPro"/>
</dbReference>
<dbReference type="InterPro" id="IPR011332">
    <property type="entry name" value="Ribosomal_zn-bd"/>
</dbReference>